<evidence type="ECO:0000259" key="1">
    <source>
        <dbReference type="PROSITE" id="PS51053"/>
    </source>
</evidence>
<feature type="domain" description="SERTA" evidence="1">
    <location>
        <begin position="21"/>
        <end position="74"/>
    </location>
</feature>
<protein>
    <recommendedName>
        <fullName evidence="1">SERTA domain-containing protein</fullName>
    </recommendedName>
</protein>
<dbReference type="EMBL" id="CAJHNH020001945">
    <property type="protein sequence ID" value="CAG5125064.1"/>
    <property type="molecule type" value="Genomic_DNA"/>
</dbReference>
<evidence type="ECO:0000313" key="3">
    <source>
        <dbReference type="Proteomes" id="UP000678393"/>
    </source>
</evidence>
<evidence type="ECO:0000313" key="2">
    <source>
        <dbReference type="EMBL" id="CAG5125064.1"/>
    </source>
</evidence>
<dbReference type="InterPro" id="IPR009263">
    <property type="entry name" value="SERTA_dom"/>
</dbReference>
<sequence>MPPMATSASKRKWSDVFGDREIYDKQSIMDLCTSKLRYVNPARPPRRRTEVPLLRNVLIVNTMKHLSAEMKIDKPMEYSSEDLCVDPGHFEGLPPLSELLTDIMLDPQPNDQQQQAVGSFGWTGTVGSTYSSLTPLEPSISSYMDAADSSTELGEEKIVHDLLPCTSVVGIDQIQHSWRSPNDSLQHSSTWQVPNSSCHHHPHSPVWNVSNDSSVLDCFLSSASLQPSSSDSVDALTSELAFQSSSSPLPAFSSLFESPQNPSFTELLQTSALSGPSSAFISTGTCFSGASSLNSLPTVSSASADDIVGNVNLTETELEFLAMTFSAKLPLSFEDLVHALPQTSLLQQTSQPSQTFCVPSSLQGSVSSSCDSASNAINQCASYCRSDQPPANADDSGMVRVLVNL</sequence>
<dbReference type="OrthoDB" id="6083860at2759"/>
<gene>
    <name evidence="2" type="ORF">CUNI_LOCUS10622</name>
</gene>
<dbReference type="PROSITE" id="PS51053">
    <property type="entry name" value="SERTA"/>
    <property type="match status" value="1"/>
</dbReference>
<organism evidence="2 3">
    <name type="scientific">Candidula unifasciata</name>
    <dbReference type="NCBI Taxonomy" id="100452"/>
    <lineage>
        <taxon>Eukaryota</taxon>
        <taxon>Metazoa</taxon>
        <taxon>Spiralia</taxon>
        <taxon>Lophotrochozoa</taxon>
        <taxon>Mollusca</taxon>
        <taxon>Gastropoda</taxon>
        <taxon>Heterobranchia</taxon>
        <taxon>Euthyneura</taxon>
        <taxon>Panpulmonata</taxon>
        <taxon>Eupulmonata</taxon>
        <taxon>Stylommatophora</taxon>
        <taxon>Helicina</taxon>
        <taxon>Helicoidea</taxon>
        <taxon>Geomitridae</taxon>
        <taxon>Candidula</taxon>
    </lineage>
</organism>
<comment type="caution">
    <text evidence="2">The sequence shown here is derived from an EMBL/GenBank/DDBJ whole genome shotgun (WGS) entry which is preliminary data.</text>
</comment>
<proteinExistence type="predicted"/>
<accession>A0A8S3Z6H2</accession>
<dbReference type="AlphaFoldDB" id="A0A8S3Z6H2"/>
<name>A0A8S3Z6H2_9EUPU</name>
<dbReference type="Proteomes" id="UP000678393">
    <property type="component" value="Unassembled WGS sequence"/>
</dbReference>
<keyword evidence="3" id="KW-1185">Reference proteome</keyword>
<reference evidence="2" key="1">
    <citation type="submission" date="2021-04" db="EMBL/GenBank/DDBJ databases">
        <authorList>
            <consortium name="Molecular Ecology Group"/>
        </authorList>
    </citation>
    <scope>NUCLEOTIDE SEQUENCE</scope>
</reference>